<sequence>MTSSKRISDCRSEHGKSMVICLRSYRKQLTKYQKVQSTYGDQHACIGSERSSMVRCLLLPSRKLCHMPAFGGNGIPEINCSASFK</sequence>
<keyword evidence="2" id="KW-1185">Reference proteome</keyword>
<evidence type="ECO:0000313" key="2">
    <source>
        <dbReference type="Proteomes" id="UP000245207"/>
    </source>
</evidence>
<comment type="caution">
    <text evidence="1">The sequence shown here is derived from an EMBL/GenBank/DDBJ whole genome shotgun (WGS) entry which is preliminary data.</text>
</comment>
<reference evidence="1 2" key="1">
    <citation type="journal article" date="2018" name="Mol. Plant">
        <title>The genome of Artemisia annua provides insight into the evolution of Asteraceae family and artemisinin biosynthesis.</title>
        <authorList>
            <person name="Shen Q."/>
            <person name="Zhang L."/>
            <person name="Liao Z."/>
            <person name="Wang S."/>
            <person name="Yan T."/>
            <person name="Shi P."/>
            <person name="Liu M."/>
            <person name="Fu X."/>
            <person name="Pan Q."/>
            <person name="Wang Y."/>
            <person name="Lv Z."/>
            <person name="Lu X."/>
            <person name="Zhang F."/>
            <person name="Jiang W."/>
            <person name="Ma Y."/>
            <person name="Chen M."/>
            <person name="Hao X."/>
            <person name="Li L."/>
            <person name="Tang Y."/>
            <person name="Lv G."/>
            <person name="Zhou Y."/>
            <person name="Sun X."/>
            <person name="Brodelius P.E."/>
            <person name="Rose J.K.C."/>
            <person name="Tang K."/>
        </authorList>
    </citation>
    <scope>NUCLEOTIDE SEQUENCE [LARGE SCALE GENOMIC DNA]</scope>
    <source>
        <strain evidence="2">cv. Huhao1</strain>
        <tissue evidence="1">Leaf</tissue>
    </source>
</reference>
<dbReference type="Proteomes" id="UP000245207">
    <property type="component" value="Unassembled WGS sequence"/>
</dbReference>
<dbReference type="EMBL" id="PKPP01006807">
    <property type="protein sequence ID" value="PWA55257.1"/>
    <property type="molecule type" value="Genomic_DNA"/>
</dbReference>
<dbReference type="AlphaFoldDB" id="A0A2U1M1Y9"/>
<organism evidence="1 2">
    <name type="scientific">Artemisia annua</name>
    <name type="common">Sweet wormwood</name>
    <dbReference type="NCBI Taxonomy" id="35608"/>
    <lineage>
        <taxon>Eukaryota</taxon>
        <taxon>Viridiplantae</taxon>
        <taxon>Streptophyta</taxon>
        <taxon>Embryophyta</taxon>
        <taxon>Tracheophyta</taxon>
        <taxon>Spermatophyta</taxon>
        <taxon>Magnoliopsida</taxon>
        <taxon>eudicotyledons</taxon>
        <taxon>Gunneridae</taxon>
        <taxon>Pentapetalae</taxon>
        <taxon>asterids</taxon>
        <taxon>campanulids</taxon>
        <taxon>Asterales</taxon>
        <taxon>Asteraceae</taxon>
        <taxon>Asteroideae</taxon>
        <taxon>Anthemideae</taxon>
        <taxon>Artemisiinae</taxon>
        <taxon>Artemisia</taxon>
    </lineage>
</organism>
<name>A0A2U1M1Y9_ARTAN</name>
<proteinExistence type="predicted"/>
<evidence type="ECO:0000313" key="1">
    <source>
        <dbReference type="EMBL" id="PWA55257.1"/>
    </source>
</evidence>
<accession>A0A2U1M1Y9</accession>
<protein>
    <submittedName>
        <fullName evidence="1">Uncharacterized protein</fullName>
    </submittedName>
</protein>
<gene>
    <name evidence="1" type="ORF">CTI12_AA427920</name>
</gene>